<dbReference type="Gene3D" id="2.60.40.3940">
    <property type="match status" value="1"/>
</dbReference>
<name>I3YJG7_ALIFI</name>
<dbReference type="KEGG" id="afd:Alfi_0759"/>
<evidence type="ECO:0000313" key="3">
    <source>
        <dbReference type="Proteomes" id="UP000006052"/>
    </source>
</evidence>
<dbReference type="AlphaFoldDB" id="I3YJG7"/>
<dbReference type="STRING" id="679935.Alfi_0759"/>
<dbReference type="InterPro" id="IPR054075">
    <property type="entry name" value="Gp53-like_C"/>
</dbReference>
<reference evidence="3" key="1">
    <citation type="journal article" date="2013" name="Stand. Genomic Sci.">
        <title>Complete genome sequence of the bile-resistant pigment-producing anaerobe Alistipes finegoldii type strain (AHN2437(T)).</title>
        <authorList>
            <person name="Mavromatis K."/>
            <person name="Stackebrandt E."/>
            <person name="Munk C."/>
            <person name="Lapidus A."/>
            <person name="Nolan M."/>
            <person name="Lucas S."/>
            <person name="Hammon N."/>
            <person name="Deshpande S."/>
            <person name="Cheng J.F."/>
            <person name="Tapia R."/>
            <person name="Goodwin L.A."/>
            <person name="Pitluck S."/>
            <person name="Liolios K."/>
            <person name="Pagani I."/>
            <person name="Ivanova N."/>
            <person name="Mikhailova N."/>
            <person name="Huntemann M."/>
            <person name="Pati A."/>
            <person name="Chen A."/>
            <person name="Palaniappan K."/>
            <person name="Land M."/>
            <person name="Hauser L."/>
            <person name="Rohde M."/>
            <person name="Gronow S."/>
            <person name="Goker M."/>
            <person name="Detter J.C."/>
            <person name="Bristow J."/>
            <person name="Eisen J.A."/>
            <person name="Markowitz V."/>
            <person name="Hugenholtz P."/>
            <person name="Kyrpides N.C."/>
            <person name="Klenk H.P."/>
            <person name="Woyke T."/>
        </authorList>
    </citation>
    <scope>NUCLEOTIDE SEQUENCE</scope>
    <source>
        <strain evidence="3">DSM 17242 / JCM 16770 / AHN 2437 / CCUG 46020 / CIP 107999</strain>
    </source>
</reference>
<dbReference type="Proteomes" id="UP000006052">
    <property type="component" value="Chromosome"/>
</dbReference>
<proteinExistence type="predicted"/>
<dbReference type="HOGENOM" id="CLU_1955179_0_0_10"/>
<evidence type="ECO:0000259" key="1">
    <source>
        <dbReference type="Pfam" id="PF21882"/>
    </source>
</evidence>
<evidence type="ECO:0000313" key="2">
    <source>
        <dbReference type="EMBL" id="AFL77135.1"/>
    </source>
</evidence>
<sequence>MWNNKAAKDLANVSLEKSFSTNGYYKAPDGILLQWGYNTGGDSTGTITVYFPITFYAVPYCVITTVAFGAKTGVASASVNSKTASYFIARKSYAESAGAHPAGEPIYWFAIGRWK</sequence>
<feature type="domain" description="Putative tail fiber protein gp53-like C-terminal" evidence="1">
    <location>
        <begin position="26"/>
        <end position="113"/>
    </location>
</feature>
<gene>
    <name evidence="2" type="ordered locus">Alfi_0759</name>
</gene>
<dbReference type="EMBL" id="CP003274">
    <property type="protein sequence ID" value="AFL77135.1"/>
    <property type="molecule type" value="Genomic_DNA"/>
</dbReference>
<organism evidence="2 3">
    <name type="scientific">Alistipes finegoldii (strain DSM 17242 / JCM 16770 / CCUG 46020 / CIP 107999 / KCTC 15236 / AHN 2437)</name>
    <dbReference type="NCBI Taxonomy" id="679935"/>
    <lineage>
        <taxon>Bacteria</taxon>
        <taxon>Pseudomonadati</taxon>
        <taxon>Bacteroidota</taxon>
        <taxon>Bacteroidia</taxon>
        <taxon>Bacteroidales</taxon>
        <taxon>Rikenellaceae</taxon>
        <taxon>Alistipes</taxon>
    </lineage>
</organism>
<protein>
    <recommendedName>
        <fullName evidence="1">Putative tail fiber protein gp53-like C-terminal domain-containing protein</fullName>
    </recommendedName>
</protein>
<dbReference type="Pfam" id="PF21882">
    <property type="entry name" value="Gp53-like_C"/>
    <property type="match status" value="1"/>
</dbReference>
<accession>I3YJG7</accession>